<dbReference type="AlphaFoldDB" id="A0A6A6W6V4"/>
<dbReference type="GeneID" id="54482319"/>
<gene>
    <name evidence="1" type="ORF">EJ05DRAFT_385461</name>
</gene>
<keyword evidence="2" id="KW-1185">Reference proteome</keyword>
<dbReference type="RefSeq" id="XP_033599748.1">
    <property type="nucleotide sequence ID" value="XM_033741265.1"/>
</dbReference>
<sequence>MALNRLTGGIEGQRHYSFNMLSKLKQDFANLPYQTFRDYYENLEDYAKLAAKVNRRVKRLMIQCESLYQKPQIFPPTESRDTFFENLAPFLEKAGVILEVIEKLAPLAQEHRELIKRGHTAYMRRTRPTFVWGIKPWSQFLRPGAPGASFAFASNLPQQQFSLQVLPRGGICIWSTWLADAESELEKEELNRTGYLSDHEDLWPDEYYCTQGYDGLYRKLSREADQEESRIKHVGYDDEEPYYFGPRSLEQYNQMLSIADGEHHHEFETADLDQFEYYEITTYIPSKGTHKVREPRRIFPKLLYTKFELTEISYPELNRIVGRKASHEEVYGSVLRRQEFTTRAPEPELELVDNNKRQTRNRFPKRARILSRSYAKQALAFYHRYIKDAPNYNQRGGAIPFGRILSRRVSLKVSKVERIMELKAFDDVWWTLLHHMEFLEGVNRNDLDKILGDIGDHVLAELDLGGLEALL</sequence>
<dbReference type="OrthoDB" id="5398855at2759"/>
<dbReference type="Proteomes" id="UP000799437">
    <property type="component" value="Unassembled WGS sequence"/>
</dbReference>
<accession>A0A6A6W6V4</accession>
<evidence type="ECO:0000313" key="1">
    <source>
        <dbReference type="EMBL" id="KAF2757297.1"/>
    </source>
</evidence>
<dbReference type="EMBL" id="ML996573">
    <property type="protein sequence ID" value="KAF2757297.1"/>
    <property type="molecule type" value="Genomic_DNA"/>
</dbReference>
<evidence type="ECO:0000313" key="2">
    <source>
        <dbReference type="Proteomes" id="UP000799437"/>
    </source>
</evidence>
<reference evidence="1" key="1">
    <citation type="journal article" date="2020" name="Stud. Mycol.">
        <title>101 Dothideomycetes genomes: a test case for predicting lifestyles and emergence of pathogens.</title>
        <authorList>
            <person name="Haridas S."/>
            <person name="Albert R."/>
            <person name="Binder M."/>
            <person name="Bloem J."/>
            <person name="Labutti K."/>
            <person name="Salamov A."/>
            <person name="Andreopoulos B."/>
            <person name="Baker S."/>
            <person name="Barry K."/>
            <person name="Bills G."/>
            <person name="Bluhm B."/>
            <person name="Cannon C."/>
            <person name="Castanera R."/>
            <person name="Culley D."/>
            <person name="Daum C."/>
            <person name="Ezra D."/>
            <person name="Gonzalez J."/>
            <person name="Henrissat B."/>
            <person name="Kuo A."/>
            <person name="Liang C."/>
            <person name="Lipzen A."/>
            <person name="Lutzoni F."/>
            <person name="Magnuson J."/>
            <person name="Mondo S."/>
            <person name="Nolan M."/>
            <person name="Ohm R."/>
            <person name="Pangilinan J."/>
            <person name="Park H.-J."/>
            <person name="Ramirez L."/>
            <person name="Alfaro M."/>
            <person name="Sun H."/>
            <person name="Tritt A."/>
            <person name="Yoshinaga Y."/>
            <person name="Zwiers L.-H."/>
            <person name="Turgeon B."/>
            <person name="Goodwin S."/>
            <person name="Spatafora J."/>
            <person name="Crous P."/>
            <person name="Grigoriev I."/>
        </authorList>
    </citation>
    <scope>NUCLEOTIDE SEQUENCE</scope>
    <source>
        <strain evidence="1">CBS 121739</strain>
    </source>
</reference>
<protein>
    <submittedName>
        <fullName evidence="1">Uncharacterized protein</fullName>
    </submittedName>
</protein>
<name>A0A6A6W6V4_9PEZI</name>
<proteinExistence type="predicted"/>
<organism evidence="1 2">
    <name type="scientific">Pseudovirgaria hyperparasitica</name>
    <dbReference type="NCBI Taxonomy" id="470096"/>
    <lineage>
        <taxon>Eukaryota</taxon>
        <taxon>Fungi</taxon>
        <taxon>Dikarya</taxon>
        <taxon>Ascomycota</taxon>
        <taxon>Pezizomycotina</taxon>
        <taxon>Dothideomycetes</taxon>
        <taxon>Dothideomycetes incertae sedis</taxon>
        <taxon>Acrospermales</taxon>
        <taxon>Acrospermaceae</taxon>
        <taxon>Pseudovirgaria</taxon>
    </lineage>
</organism>